<dbReference type="InterPro" id="IPR018060">
    <property type="entry name" value="HTH_AraC"/>
</dbReference>
<dbReference type="GO" id="GO:0043565">
    <property type="term" value="F:sequence-specific DNA binding"/>
    <property type="evidence" value="ECO:0007669"/>
    <property type="project" value="InterPro"/>
</dbReference>
<dbReference type="PRINTS" id="PR00032">
    <property type="entry name" value="HTHARAC"/>
</dbReference>
<sequence>MKVLIVDDEMVVRVGLKSIIDWENNQIDLIGEAANGVAALSIMEKNIPDVVITDIKMPEMDGLELIREIRRRNYPTKVVVLSSYNDFDLVKEAMLLGACDYLLKMRVTENVLLETLLQIREKIHIVPTESKEADCLAKSLSFLRQKFLRDLLSLGGEADALFLQLKDILQIQLDPAFICCILVKLAPFSPAKPSPPSEILSSSAVSITEEIIADRFTGHCFLVEKDELCILISPSAQGDFSPTSINQQTDTLLQMLETYLNIHPAAGIGSIINSSSNIPASYAQARTALFLGSIDSENIASIYTYMNFPYIEEIASFTNGKLIDIHIRSILSQTNVCGQLPETFRMLSTLAEDSASDVQFRDHSGVKEGTACFIFTLHVYACILKYFKGYGIDIHTVLPHSIRTLEQVSDLSTDSAAVQWLDGIIDDLSCYLDISRQGNCPLSVRIGKQYIEKNYFQNINVKALADYVHLSPAYFGVLFTQYTGMSIGAYLTKVRIRNAQTLLRENNLKIYEVAQMVGYTNSYYFNRIFKKTTGQTPLEYRNLK</sequence>
<feature type="domain" description="Response regulatory" evidence="12">
    <location>
        <begin position="2"/>
        <end position="119"/>
    </location>
</feature>
<accession>A0AA41FD13</accession>
<dbReference type="RefSeq" id="WP_147329405.1">
    <property type="nucleotide sequence ID" value="NZ_CABJDD010000001.1"/>
</dbReference>
<dbReference type="Gene3D" id="3.40.50.2300">
    <property type="match status" value="1"/>
</dbReference>
<evidence type="ECO:0000259" key="12">
    <source>
        <dbReference type="PROSITE" id="PS50110"/>
    </source>
</evidence>
<keyword evidence="8" id="KW-0804">Transcription</keyword>
<evidence type="ECO:0000256" key="6">
    <source>
        <dbReference type="ARBA" id="ARBA00023015"/>
    </source>
</evidence>
<dbReference type="GO" id="GO:0000160">
    <property type="term" value="P:phosphorelay signal transduction system"/>
    <property type="evidence" value="ECO:0007669"/>
    <property type="project" value="UniProtKB-KW"/>
</dbReference>
<name>A0AA41FD13_9FIRM</name>
<keyword evidence="7" id="KW-0238">DNA-binding</keyword>
<dbReference type="Gene3D" id="1.10.10.60">
    <property type="entry name" value="Homeodomain-like"/>
    <property type="match status" value="2"/>
</dbReference>
<comment type="function">
    <text evidence="9">May play the central regulatory role in sporulation. It may be an element of the effector pathway responsible for the activation of sporulation genes in response to nutritional stress. Spo0A may act in concert with spo0H (a sigma factor) to control the expression of some genes that are critical to the sporulation process.</text>
</comment>
<evidence type="ECO:0000256" key="9">
    <source>
        <dbReference type="ARBA" id="ARBA00024867"/>
    </source>
</evidence>
<dbReference type="SMART" id="SM00448">
    <property type="entry name" value="REC"/>
    <property type="match status" value="1"/>
</dbReference>
<dbReference type="InterPro" id="IPR018062">
    <property type="entry name" value="HTH_AraC-typ_CS"/>
</dbReference>
<dbReference type="AlphaFoldDB" id="A0AA41FD13"/>
<evidence type="ECO:0000313" key="14">
    <source>
        <dbReference type="Proteomes" id="UP000708338"/>
    </source>
</evidence>
<comment type="caution">
    <text evidence="13">The sequence shown here is derived from an EMBL/GenBank/DDBJ whole genome shotgun (WGS) entry which is preliminary data.</text>
</comment>
<protein>
    <recommendedName>
        <fullName evidence="2">Stage 0 sporulation protein A homolog</fullName>
    </recommendedName>
</protein>
<feature type="domain" description="HTH araC/xylS-type" evidence="11">
    <location>
        <begin position="445"/>
        <end position="543"/>
    </location>
</feature>
<dbReference type="Proteomes" id="UP000708338">
    <property type="component" value="Unassembled WGS sequence"/>
</dbReference>
<evidence type="ECO:0000256" key="3">
    <source>
        <dbReference type="ARBA" id="ARBA00022490"/>
    </source>
</evidence>
<feature type="modified residue" description="4-aspartylphosphate" evidence="10">
    <location>
        <position position="54"/>
    </location>
</feature>
<proteinExistence type="predicted"/>
<dbReference type="InterPro" id="IPR001789">
    <property type="entry name" value="Sig_transdc_resp-reg_receiver"/>
</dbReference>
<reference evidence="13" key="1">
    <citation type="journal article" date="2021" name="Gut Microbes">
        <title>A synthetic consortium of 100 gut commensals modulates the composition and function in a colon model of the microbiome of elderly subjects.</title>
        <authorList>
            <person name="Perez M."/>
            <person name="Ntemiri A."/>
            <person name="Tan H."/>
            <person name="Harris H.M.B."/>
            <person name="Roager H.M."/>
            <person name="Ribiere C."/>
            <person name="O'Toole P.W."/>
        </authorList>
    </citation>
    <scope>NUCLEOTIDE SEQUENCE</scope>
    <source>
        <strain evidence="13">MCC335</strain>
    </source>
</reference>
<dbReference type="EMBL" id="WQPS01000005">
    <property type="protein sequence ID" value="MBT9809101.1"/>
    <property type="molecule type" value="Genomic_DNA"/>
</dbReference>
<evidence type="ECO:0000256" key="5">
    <source>
        <dbReference type="ARBA" id="ARBA00023012"/>
    </source>
</evidence>
<dbReference type="SUPFAM" id="SSF52172">
    <property type="entry name" value="CheY-like"/>
    <property type="match status" value="1"/>
</dbReference>
<dbReference type="InterPro" id="IPR051552">
    <property type="entry name" value="HptR"/>
</dbReference>
<dbReference type="InterPro" id="IPR041522">
    <property type="entry name" value="CdaR_GGDEF"/>
</dbReference>
<evidence type="ECO:0000256" key="4">
    <source>
        <dbReference type="ARBA" id="ARBA00022553"/>
    </source>
</evidence>
<dbReference type="PROSITE" id="PS01124">
    <property type="entry name" value="HTH_ARAC_FAMILY_2"/>
    <property type="match status" value="1"/>
</dbReference>
<evidence type="ECO:0000259" key="11">
    <source>
        <dbReference type="PROSITE" id="PS01124"/>
    </source>
</evidence>
<dbReference type="PANTHER" id="PTHR42713:SF3">
    <property type="entry name" value="TRANSCRIPTIONAL REGULATORY PROTEIN HPTR"/>
    <property type="match status" value="1"/>
</dbReference>
<dbReference type="SMART" id="SM00342">
    <property type="entry name" value="HTH_ARAC"/>
    <property type="match status" value="1"/>
</dbReference>
<evidence type="ECO:0000313" key="13">
    <source>
        <dbReference type="EMBL" id="MBT9809101.1"/>
    </source>
</evidence>
<dbReference type="Pfam" id="PF12833">
    <property type="entry name" value="HTH_18"/>
    <property type="match status" value="1"/>
</dbReference>
<dbReference type="InterPro" id="IPR020449">
    <property type="entry name" value="Tscrpt_reg_AraC-type_HTH"/>
</dbReference>
<dbReference type="PANTHER" id="PTHR42713">
    <property type="entry name" value="HISTIDINE KINASE-RELATED"/>
    <property type="match status" value="1"/>
</dbReference>
<dbReference type="GO" id="GO:0003700">
    <property type="term" value="F:DNA-binding transcription factor activity"/>
    <property type="evidence" value="ECO:0007669"/>
    <property type="project" value="InterPro"/>
</dbReference>
<dbReference type="PROSITE" id="PS00041">
    <property type="entry name" value="HTH_ARAC_FAMILY_1"/>
    <property type="match status" value="1"/>
</dbReference>
<dbReference type="CDD" id="cd17536">
    <property type="entry name" value="REC_YesN-like"/>
    <property type="match status" value="1"/>
</dbReference>
<evidence type="ECO:0000256" key="10">
    <source>
        <dbReference type="PROSITE-ProRule" id="PRU00169"/>
    </source>
</evidence>
<dbReference type="PROSITE" id="PS50110">
    <property type="entry name" value="RESPONSE_REGULATORY"/>
    <property type="match status" value="1"/>
</dbReference>
<keyword evidence="6" id="KW-0805">Transcription regulation</keyword>
<evidence type="ECO:0000256" key="7">
    <source>
        <dbReference type="ARBA" id="ARBA00023125"/>
    </source>
</evidence>
<keyword evidence="3" id="KW-0963">Cytoplasm</keyword>
<dbReference type="SUPFAM" id="SSF46689">
    <property type="entry name" value="Homeodomain-like"/>
    <property type="match status" value="2"/>
</dbReference>
<gene>
    <name evidence="13" type="ORF">GPL26_05500</name>
</gene>
<dbReference type="Pfam" id="PF00072">
    <property type="entry name" value="Response_reg"/>
    <property type="match status" value="1"/>
</dbReference>
<evidence type="ECO:0000256" key="8">
    <source>
        <dbReference type="ARBA" id="ARBA00023163"/>
    </source>
</evidence>
<keyword evidence="4 10" id="KW-0597">Phosphoprotein</keyword>
<keyword evidence="5" id="KW-0902">Two-component regulatory system</keyword>
<evidence type="ECO:0000256" key="2">
    <source>
        <dbReference type="ARBA" id="ARBA00018672"/>
    </source>
</evidence>
<dbReference type="InterPro" id="IPR011006">
    <property type="entry name" value="CheY-like_superfamily"/>
</dbReference>
<comment type="subcellular location">
    <subcellularLocation>
        <location evidence="1">Cytoplasm</location>
    </subcellularLocation>
</comment>
<dbReference type="Pfam" id="PF17853">
    <property type="entry name" value="GGDEF_2"/>
    <property type="match status" value="1"/>
</dbReference>
<dbReference type="GO" id="GO:0005737">
    <property type="term" value="C:cytoplasm"/>
    <property type="evidence" value="ECO:0007669"/>
    <property type="project" value="UniProtKB-SubCell"/>
</dbReference>
<organism evidence="13 14">
    <name type="scientific">Enterocloster citroniae</name>
    <dbReference type="NCBI Taxonomy" id="358743"/>
    <lineage>
        <taxon>Bacteria</taxon>
        <taxon>Bacillati</taxon>
        <taxon>Bacillota</taxon>
        <taxon>Clostridia</taxon>
        <taxon>Lachnospirales</taxon>
        <taxon>Lachnospiraceae</taxon>
        <taxon>Enterocloster</taxon>
    </lineage>
</organism>
<evidence type="ECO:0000256" key="1">
    <source>
        <dbReference type="ARBA" id="ARBA00004496"/>
    </source>
</evidence>
<dbReference type="InterPro" id="IPR009057">
    <property type="entry name" value="Homeodomain-like_sf"/>
</dbReference>